<sequence>MRSLHFDGMELAVRLKVHPRACRIVLRVDPQDASIDLVVPRGVRLAEAVAFARSKGEWIRRRIEALPPKVPFVDGNVIPVLGCDRRIRHRGLRCAEARGAVWTEEPGELHVVGEDAHLPRRIADWLKLQAREDFARRARLFAETTGQEVRRVVVRDTRSRWGSCAVDGTLSFSWRLVHAPAFVIDYVVAHEVAHLTEMNHGRHFWAVVDRLVPDSGRPRAWLRVKGGSLLRFG</sequence>
<protein>
    <recommendedName>
        <fullName evidence="1">YgjP-like metallopeptidase domain-containing protein</fullName>
    </recommendedName>
</protein>
<dbReference type="AlphaFoldDB" id="A0A3N1LI68"/>
<accession>A0A3N1LI68</accession>
<comment type="caution">
    <text evidence="2">The sequence shown here is derived from an EMBL/GenBank/DDBJ whole genome shotgun (WGS) entry which is preliminary data.</text>
</comment>
<dbReference type="OrthoDB" id="9795402at2"/>
<keyword evidence="3" id="KW-1185">Reference proteome</keyword>
<name>A0A3N1LI68_9PROT</name>
<dbReference type="Proteomes" id="UP000278222">
    <property type="component" value="Unassembled WGS sequence"/>
</dbReference>
<dbReference type="CDD" id="cd07344">
    <property type="entry name" value="M48_yhfN_like"/>
    <property type="match status" value="1"/>
</dbReference>
<reference evidence="2 3" key="1">
    <citation type="submission" date="2018-11" db="EMBL/GenBank/DDBJ databases">
        <title>Genomic Encyclopedia of Type Strains, Phase IV (KMG-IV): sequencing the most valuable type-strain genomes for metagenomic binning, comparative biology and taxonomic classification.</title>
        <authorList>
            <person name="Goeker M."/>
        </authorList>
    </citation>
    <scope>NUCLEOTIDE SEQUENCE [LARGE SCALE GENOMIC DNA]</scope>
    <source>
        <strain evidence="2 3">DSM 5900</strain>
    </source>
</reference>
<proteinExistence type="predicted"/>
<gene>
    <name evidence="2" type="ORF">EDC65_2378</name>
</gene>
<evidence type="ECO:0000313" key="2">
    <source>
        <dbReference type="EMBL" id="ROP90528.1"/>
    </source>
</evidence>
<dbReference type="InterPro" id="IPR053136">
    <property type="entry name" value="UTP_pyrophosphatase-like"/>
</dbReference>
<dbReference type="InterPro" id="IPR002725">
    <property type="entry name" value="YgjP-like_metallopeptidase"/>
</dbReference>
<evidence type="ECO:0000259" key="1">
    <source>
        <dbReference type="Pfam" id="PF01863"/>
    </source>
</evidence>
<evidence type="ECO:0000313" key="3">
    <source>
        <dbReference type="Proteomes" id="UP000278222"/>
    </source>
</evidence>
<dbReference type="PANTHER" id="PTHR30399:SF1">
    <property type="entry name" value="UTP PYROPHOSPHATASE"/>
    <property type="match status" value="1"/>
</dbReference>
<feature type="domain" description="YgjP-like metallopeptidase" evidence="1">
    <location>
        <begin position="24"/>
        <end position="223"/>
    </location>
</feature>
<dbReference type="PANTHER" id="PTHR30399">
    <property type="entry name" value="UNCHARACTERIZED PROTEIN YGJP"/>
    <property type="match status" value="1"/>
</dbReference>
<dbReference type="EMBL" id="RJKX01000014">
    <property type="protein sequence ID" value="ROP90528.1"/>
    <property type="molecule type" value="Genomic_DNA"/>
</dbReference>
<organism evidence="2 3">
    <name type="scientific">Stella humosa</name>
    <dbReference type="NCBI Taxonomy" id="94"/>
    <lineage>
        <taxon>Bacteria</taxon>
        <taxon>Pseudomonadati</taxon>
        <taxon>Pseudomonadota</taxon>
        <taxon>Alphaproteobacteria</taxon>
        <taxon>Rhodospirillales</taxon>
        <taxon>Stellaceae</taxon>
        <taxon>Stella</taxon>
    </lineage>
</organism>
<dbReference type="Pfam" id="PF01863">
    <property type="entry name" value="YgjP-like"/>
    <property type="match status" value="1"/>
</dbReference>
<dbReference type="Gene3D" id="3.30.2010.10">
    <property type="entry name" value="Metalloproteases ('zincins'), catalytic domain"/>
    <property type="match status" value="1"/>
</dbReference>